<sequence>MPGGRLTTAHLAVLAKLADSLGDGALEATSRANLQIRGLPEGAELELAAALAAAGLFPSPAHEKVRNIVASPLGPPDLARELDAALCAAPELADLPGRFLFCVDDGGGDVAWLGADVTVLSVPTGAEPPGVAEVAVTARPHPTRYQENPGPRDTPEARATSRETPPTTRSVQPRGDAFPLPANATGAAGATCLPAESSEADASPRPDPLITNTITVTPTRGAVPDGDAPAAEPGARLAAAHLSSPSPRAVGPLPGPPTAGSPVVVEEARAPEAALGDRAVPVRDQGDHAVPFGGSPTSDSRTTGTVVPHPANQKTAVQRTAILSGPTDNRAGQRLPVDSSGLCGRRGPDFRYAVLLGGVDHGLRADRDEVVAVALACAREFLAVRDGQWRVAELGDRAREIARRVAATTHRELRPDRVRAGRPSTTGPIGPVVFAGGEPGFGVAIPLGRLTAAQARALAATGRDVVLTPWRGLVVSGDGAGLAELGLLTDPSAPGVGVTACAGQPQCRKALADVRAMALATTAPGGPVHWSGCGRRCGRPVGEVLDVVATEDGYLVDGRAVSGERVTTAVALGRQEQR</sequence>
<feature type="domain" description="Nitrite/Sulfite reductase ferredoxin-like" evidence="8">
    <location>
        <begin position="1"/>
        <end position="54"/>
    </location>
</feature>
<dbReference type="Gene3D" id="3.30.413.10">
    <property type="entry name" value="Sulfite Reductase Hemoprotein, domain 1"/>
    <property type="match status" value="1"/>
</dbReference>
<keyword evidence="10" id="KW-1185">Reference proteome</keyword>
<dbReference type="InterPro" id="IPR051329">
    <property type="entry name" value="NIR_SIR_4Fe-4S"/>
</dbReference>
<dbReference type="PANTHER" id="PTHR32439">
    <property type="entry name" value="FERREDOXIN--NITRITE REDUCTASE, CHLOROPLASTIC"/>
    <property type="match status" value="1"/>
</dbReference>
<dbReference type="InterPro" id="IPR045854">
    <property type="entry name" value="NO2/SO3_Rdtase_4Fe4S_sf"/>
</dbReference>
<gene>
    <name evidence="9" type="ORF">CLV40_101139</name>
</gene>
<evidence type="ECO:0000256" key="4">
    <source>
        <dbReference type="ARBA" id="ARBA00023002"/>
    </source>
</evidence>
<evidence type="ECO:0000313" key="10">
    <source>
        <dbReference type="Proteomes" id="UP000239203"/>
    </source>
</evidence>
<feature type="compositionally biased region" description="Polar residues" evidence="7">
    <location>
        <begin position="162"/>
        <end position="171"/>
    </location>
</feature>
<dbReference type="GO" id="GO:0046872">
    <property type="term" value="F:metal ion binding"/>
    <property type="evidence" value="ECO:0007669"/>
    <property type="project" value="UniProtKB-KW"/>
</dbReference>
<evidence type="ECO:0000259" key="8">
    <source>
        <dbReference type="Pfam" id="PF03460"/>
    </source>
</evidence>
<keyword evidence="1" id="KW-0004">4Fe-4S</keyword>
<organism evidence="9 10">
    <name type="scientific">Actinokineospora auranticolor</name>
    <dbReference type="NCBI Taxonomy" id="155976"/>
    <lineage>
        <taxon>Bacteria</taxon>
        <taxon>Bacillati</taxon>
        <taxon>Actinomycetota</taxon>
        <taxon>Actinomycetes</taxon>
        <taxon>Pseudonocardiales</taxon>
        <taxon>Pseudonocardiaceae</taxon>
        <taxon>Actinokineospora</taxon>
    </lineage>
</organism>
<proteinExistence type="predicted"/>
<keyword evidence="6" id="KW-0411">Iron-sulfur</keyword>
<name>A0A2S6H0F4_9PSEU</name>
<dbReference type="EMBL" id="PTIX01000001">
    <property type="protein sequence ID" value="PPK70953.1"/>
    <property type="molecule type" value="Genomic_DNA"/>
</dbReference>
<dbReference type="SUPFAM" id="SSF55124">
    <property type="entry name" value="Nitrite/Sulfite reductase N-terminal domain-like"/>
    <property type="match status" value="2"/>
</dbReference>
<keyword evidence="4" id="KW-0560">Oxidoreductase</keyword>
<evidence type="ECO:0000256" key="2">
    <source>
        <dbReference type="ARBA" id="ARBA00022617"/>
    </source>
</evidence>
<dbReference type="InterPro" id="IPR005117">
    <property type="entry name" value="NiRdtase/SiRdtase_haem-b_fer"/>
</dbReference>
<keyword evidence="5" id="KW-0408">Iron</keyword>
<evidence type="ECO:0000256" key="1">
    <source>
        <dbReference type="ARBA" id="ARBA00022485"/>
    </source>
</evidence>
<protein>
    <submittedName>
        <fullName evidence="9">Nitrite/sulfite reductase ferredoxin-like protein</fullName>
    </submittedName>
</protein>
<dbReference type="Pfam" id="PF03460">
    <property type="entry name" value="NIR_SIR_ferr"/>
    <property type="match status" value="1"/>
</dbReference>
<dbReference type="Proteomes" id="UP000239203">
    <property type="component" value="Unassembled WGS sequence"/>
</dbReference>
<dbReference type="GO" id="GO:0051539">
    <property type="term" value="F:4 iron, 4 sulfur cluster binding"/>
    <property type="evidence" value="ECO:0007669"/>
    <property type="project" value="UniProtKB-KW"/>
</dbReference>
<reference evidence="9 10" key="1">
    <citation type="submission" date="2018-02" db="EMBL/GenBank/DDBJ databases">
        <title>Genomic Encyclopedia of Archaeal and Bacterial Type Strains, Phase II (KMG-II): from individual species to whole genera.</title>
        <authorList>
            <person name="Goeker M."/>
        </authorList>
    </citation>
    <scope>NUCLEOTIDE SEQUENCE [LARGE SCALE GENOMIC DNA]</scope>
    <source>
        <strain evidence="9 10">YU 961-1</strain>
    </source>
</reference>
<dbReference type="PANTHER" id="PTHR32439:SF9">
    <property type="entry name" value="BLR3264 PROTEIN"/>
    <property type="match status" value="1"/>
</dbReference>
<dbReference type="Gene3D" id="3.90.480.10">
    <property type="entry name" value="Sulfite Reductase Hemoprotein,Domain 2"/>
    <property type="match status" value="1"/>
</dbReference>
<dbReference type="InterPro" id="IPR036136">
    <property type="entry name" value="Nit/Sulf_reduc_fer-like_dom_sf"/>
</dbReference>
<evidence type="ECO:0000256" key="7">
    <source>
        <dbReference type="SAM" id="MobiDB-lite"/>
    </source>
</evidence>
<keyword evidence="2" id="KW-0349">Heme</keyword>
<evidence type="ECO:0000256" key="5">
    <source>
        <dbReference type="ARBA" id="ARBA00023004"/>
    </source>
</evidence>
<keyword evidence="3" id="KW-0479">Metal-binding</keyword>
<dbReference type="AlphaFoldDB" id="A0A2S6H0F4"/>
<feature type="region of interest" description="Disordered" evidence="7">
    <location>
        <begin position="137"/>
        <end position="208"/>
    </location>
</feature>
<dbReference type="GO" id="GO:0016491">
    <property type="term" value="F:oxidoreductase activity"/>
    <property type="evidence" value="ECO:0007669"/>
    <property type="project" value="UniProtKB-KW"/>
</dbReference>
<feature type="region of interest" description="Disordered" evidence="7">
    <location>
        <begin position="240"/>
        <end position="260"/>
    </location>
</feature>
<comment type="caution">
    <text evidence="9">The sequence shown here is derived from an EMBL/GenBank/DDBJ whole genome shotgun (WGS) entry which is preliminary data.</text>
</comment>
<evidence type="ECO:0000313" key="9">
    <source>
        <dbReference type="EMBL" id="PPK70953.1"/>
    </source>
</evidence>
<evidence type="ECO:0000256" key="6">
    <source>
        <dbReference type="ARBA" id="ARBA00023014"/>
    </source>
</evidence>
<accession>A0A2S6H0F4</accession>
<evidence type="ECO:0000256" key="3">
    <source>
        <dbReference type="ARBA" id="ARBA00022723"/>
    </source>
</evidence>